<sequence>MKLIRKNTNKLLLPDYIIKCLSEIDWVNVHKGPEGENIIDFYDNDLLMITYGTRGSTPFSGPECLRYGGNTTSYQIYSPKLPNNYLYIGDGGSGILEIDKAIIRKCFSQGINPFADSKEKVSNVISEVVNTYTHYHYDHLHTGAPLTGLFHSLVIRKMIIGGWGPRRMFQNVFKRPVFPRDFSEMNASYAFYQIKDPRSSVIIFLPDGDFKEMGCSEFKNLLKQNVPQIKHKKVSHDLANCVVVKCFPTCHPDPCISYRYETYNHDNQIVSAITFMTDHDIRDTDYRETYFRDQVAGSDALYIDGQYENKNYIPGFGHGRVELIGEMAQKLKVPNVAIGHHDPTREDSQIDAMVELAKEANKSPESDFRSNILGASDRMLIFVPAKERGRKGIVIGKMDLKIGRKVEANLTSELEGTYAYTDLTSGYSVHDHTSTT</sequence>
<dbReference type="EMBL" id="AP019860">
    <property type="protein sequence ID" value="BBM88156.1"/>
    <property type="molecule type" value="Genomic_DNA"/>
</dbReference>
<accession>A0A5S9IV39</accession>
<reference evidence="1 2" key="1">
    <citation type="submission" date="2019-08" db="EMBL/GenBank/DDBJ databases">
        <title>Complete genome sequence of Candidatus Uab amorphum.</title>
        <authorList>
            <person name="Shiratori T."/>
            <person name="Suzuki S."/>
            <person name="Kakizawa Y."/>
            <person name="Ishida K."/>
        </authorList>
    </citation>
    <scope>NUCLEOTIDE SEQUENCE [LARGE SCALE GENOMIC DNA]</scope>
    <source>
        <strain evidence="1 2">SRT547</strain>
    </source>
</reference>
<dbReference type="InterPro" id="IPR036866">
    <property type="entry name" value="RibonucZ/Hydroxyglut_hydro"/>
</dbReference>
<organism evidence="1 2">
    <name type="scientific">Uabimicrobium amorphum</name>
    <dbReference type="NCBI Taxonomy" id="2596890"/>
    <lineage>
        <taxon>Bacteria</taxon>
        <taxon>Pseudomonadati</taxon>
        <taxon>Planctomycetota</taxon>
        <taxon>Candidatus Uabimicrobiia</taxon>
        <taxon>Candidatus Uabimicrobiales</taxon>
        <taxon>Candidatus Uabimicrobiaceae</taxon>
        <taxon>Candidatus Uabimicrobium</taxon>
    </lineage>
</organism>
<evidence type="ECO:0000313" key="2">
    <source>
        <dbReference type="Proteomes" id="UP000326354"/>
    </source>
</evidence>
<dbReference type="AlphaFoldDB" id="A0A5S9IV39"/>
<dbReference type="OrthoDB" id="9781189at2"/>
<dbReference type="SUPFAM" id="SSF56281">
    <property type="entry name" value="Metallo-hydrolase/oxidoreductase"/>
    <property type="match status" value="1"/>
</dbReference>
<dbReference type="RefSeq" id="WP_151972384.1">
    <property type="nucleotide sequence ID" value="NZ_AP019860.1"/>
</dbReference>
<evidence type="ECO:0000313" key="1">
    <source>
        <dbReference type="EMBL" id="BBM88156.1"/>
    </source>
</evidence>
<keyword evidence="2" id="KW-1185">Reference proteome</keyword>
<evidence type="ECO:0008006" key="3">
    <source>
        <dbReference type="Google" id="ProtNLM"/>
    </source>
</evidence>
<protein>
    <recommendedName>
        <fullName evidence="3">Metallo-beta-lactamase domain-containing protein</fullName>
    </recommendedName>
</protein>
<proteinExistence type="predicted"/>
<dbReference type="Gene3D" id="3.60.15.10">
    <property type="entry name" value="Ribonuclease Z/Hydroxyacylglutathione hydrolase-like"/>
    <property type="match status" value="1"/>
</dbReference>
<name>A0A5S9IV39_UABAM</name>
<dbReference type="Proteomes" id="UP000326354">
    <property type="component" value="Chromosome"/>
</dbReference>
<gene>
    <name evidence="1" type="ORF">UABAM_06572</name>
</gene>
<dbReference type="KEGG" id="uam:UABAM_06572"/>